<dbReference type="SUPFAM" id="SSF55729">
    <property type="entry name" value="Acyl-CoA N-acyltransferases (Nat)"/>
    <property type="match status" value="1"/>
</dbReference>
<evidence type="ECO:0000259" key="3">
    <source>
        <dbReference type="PROSITE" id="PS51186"/>
    </source>
</evidence>
<protein>
    <submittedName>
        <fullName evidence="4">Putative acetyltransferase</fullName>
    </submittedName>
</protein>
<keyword evidence="1 4" id="KW-0808">Transferase</keyword>
<organism evidence="4 5">
    <name type="scientific">Cohnella phaseoli</name>
    <dbReference type="NCBI Taxonomy" id="456490"/>
    <lineage>
        <taxon>Bacteria</taxon>
        <taxon>Bacillati</taxon>
        <taxon>Bacillota</taxon>
        <taxon>Bacilli</taxon>
        <taxon>Bacillales</taxon>
        <taxon>Paenibacillaceae</taxon>
        <taxon>Cohnella</taxon>
    </lineage>
</organism>
<keyword evidence="5" id="KW-1185">Reference proteome</keyword>
<evidence type="ECO:0000256" key="1">
    <source>
        <dbReference type="ARBA" id="ARBA00022679"/>
    </source>
</evidence>
<dbReference type="PANTHER" id="PTHR43800:SF1">
    <property type="entry name" value="PEPTIDYL-LYSINE N-ACETYLTRANSFERASE YJAB"/>
    <property type="match status" value="1"/>
</dbReference>
<accession>A0A3D9JMP4</accession>
<dbReference type="NCBIfam" id="NF007807">
    <property type="entry name" value="PRK10514.1"/>
    <property type="match status" value="1"/>
</dbReference>
<proteinExistence type="predicted"/>
<dbReference type="Gene3D" id="3.40.630.30">
    <property type="match status" value="1"/>
</dbReference>
<gene>
    <name evidence="4" type="ORF">DFP98_11692</name>
</gene>
<reference evidence="4 5" key="1">
    <citation type="submission" date="2018-07" db="EMBL/GenBank/DDBJ databases">
        <title>Genomic Encyclopedia of Type Strains, Phase III (KMG-III): the genomes of soil and plant-associated and newly described type strains.</title>
        <authorList>
            <person name="Whitman W."/>
        </authorList>
    </citation>
    <scope>NUCLEOTIDE SEQUENCE [LARGE SCALE GENOMIC DNA]</scope>
    <source>
        <strain evidence="4 5">CECT 7287</strain>
    </source>
</reference>
<dbReference type="AlphaFoldDB" id="A0A3D9JMP4"/>
<dbReference type="EMBL" id="QRDZ01000016">
    <property type="protein sequence ID" value="RED75290.1"/>
    <property type="molecule type" value="Genomic_DNA"/>
</dbReference>
<dbReference type="GO" id="GO:0016747">
    <property type="term" value="F:acyltransferase activity, transferring groups other than amino-acyl groups"/>
    <property type="evidence" value="ECO:0007669"/>
    <property type="project" value="InterPro"/>
</dbReference>
<dbReference type="Proteomes" id="UP000256977">
    <property type="component" value="Unassembled WGS sequence"/>
</dbReference>
<dbReference type="RefSeq" id="WP_116062393.1">
    <property type="nucleotide sequence ID" value="NZ_QRDZ01000016.1"/>
</dbReference>
<dbReference type="Pfam" id="PF13673">
    <property type="entry name" value="Acetyltransf_10"/>
    <property type="match status" value="1"/>
</dbReference>
<name>A0A3D9JMP4_9BACL</name>
<dbReference type="InterPro" id="IPR000182">
    <property type="entry name" value="GNAT_dom"/>
</dbReference>
<dbReference type="CDD" id="cd04301">
    <property type="entry name" value="NAT_SF"/>
    <property type="match status" value="1"/>
</dbReference>
<dbReference type="InterPro" id="IPR016181">
    <property type="entry name" value="Acyl_CoA_acyltransferase"/>
</dbReference>
<keyword evidence="2" id="KW-0012">Acyltransferase</keyword>
<sequence length="149" mass="17048">MPDEITPYQDEDHDRLVDIWYRAVRLTHTFLSDSDLQFYRSIVQNGALKEVEIWVGRNEREEPTGFIGLDGTKIEMLFVDPECHGMGIGSRLIKHVQKLKGSTVQVDVNEQNEGACAFYKRFGFVQTGRSELDGSGKPFPLLHLEYRAT</sequence>
<evidence type="ECO:0000313" key="5">
    <source>
        <dbReference type="Proteomes" id="UP000256977"/>
    </source>
</evidence>
<comment type="caution">
    <text evidence="4">The sequence shown here is derived from an EMBL/GenBank/DDBJ whole genome shotgun (WGS) entry which is preliminary data.</text>
</comment>
<feature type="domain" description="N-acetyltransferase" evidence="3">
    <location>
        <begin position="3"/>
        <end position="149"/>
    </location>
</feature>
<evidence type="ECO:0000256" key="2">
    <source>
        <dbReference type="ARBA" id="ARBA00023315"/>
    </source>
</evidence>
<evidence type="ECO:0000313" key="4">
    <source>
        <dbReference type="EMBL" id="RED75290.1"/>
    </source>
</evidence>
<dbReference type="PROSITE" id="PS51186">
    <property type="entry name" value="GNAT"/>
    <property type="match status" value="1"/>
</dbReference>
<dbReference type="OrthoDB" id="9789605at2"/>
<dbReference type="PANTHER" id="PTHR43800">
    <property type="entry name" value="PEPTIDYL-LYSINE N-ACETYLTRANSFERASE YJAB"/>
    <property type="match status" value="1"/>
</dbReference>